<comment type="caution">
    <text evidence="2">The sequence shown here is derived from an EMBL/GenBank/DDBJ whole genome shotgun (WGS) entry which is preliminary data.</text>
</comment>
<dbReference type="PANTHER" id="PTHR12558:SF13">
    <property type="entry name" value="CELL DIVISION CYCLE PROTEIN 27 HOMOLOG"/>
    <property type="match status" value="1"/>
</dbReference>
<gene>
    <name evidence="2" type="ORF">GCM10009117_20720</name>
</gene>
<feature type="repeat" description="TPR" evidence="1">
    <location>
        <begin position="86"/>
        <end position="119"/>
    </location>
</feature>
<proteinExistence type="predicted"/>
<evidence type="ECO:0000313" key="2">
    <source>
        <dbReference type="EMBL" id="GAA0872925.1"/>
    </source>
</evidence>
<dbReference type="PANTHER" id="PTHR12558">
    <property type="entry name" value="CELL DIVISION CYCLE 16,23,27"/>
    <property type="match status" value="1"/>
</dbReference>
<evidence type="ECO:0000313" key="3">
    <source>
        <dbReference type="Proteomes" id="UP001500507"/>
    </source>
</evidence>
<reference evidence="3" key="1">
    <citation type="journal article" date="2019" name="Int. J. Syst. Evol. Microbiol.">
        <title>The Global Catalogue of Microorganisms (GCM) 10K type strain sequencing project: providing services to taxonomists for standard genome sequencing and annotation.</title>
        <authorList>
            <consortium name="The Broad Institute Genomics Platform"/>
            <consortium name="The Broad Institute Genome Sequencing Center for Infectious Disease"/>
            <person name="Wu L."/>
            <person name="Ma J."/>
        </authorList>
    </citation>
    <scope>NUCLEOTIDE SEQUENCE [LARGE SCALE GENOMIC DNA]</scope>
    <source>
        <strain evidence="3">JCM 16082</strain>
    </source>
</reference>
<dbReference type="Proteomes" id="UP001500507">
    <property type="component" value="Unassembled WGS sequence"/>
</dbReference>
<keyword evidence="1" id="KW-0802">TPR repeat</keyword>
<dbReference type="Pfam" id="PF13174">
    <property type="entry name" value="TPR_6"/>
    <property type="match status" value="1"/>
</dbReference>
<dbReference type="RefSeq" id="WP_343767141.1">
    <property type="nucleotide sequence ID" value="NZ_BAAAFG010000015.1"/>
</dbReference>
<sequence length="598" mass="69661">MMLRVLLIVLFFFVVNVLQSQSIDLAKNYFDQGEYEKALTTYQGLYKEKKTSVAFNGIISSYQQLEQFNAAEVLLQEQIKKRPNVGQYYIELGRNYLLQDNVKEAQPYFESALEILKEKPYSAYGIGKAFTDYNLLDYAIRAYEFGQELNPKSNFDIQLANIYGEQGKLEKMFDSYLSLMTKNPSYQSTVYRNFSQFIKDDPQAQANITLKNAVLKRLQDSPDLLYNEILSWLYSQQKEFNKALLQEKAIFMRNQDTGLERIIQLALTAYTENDSEVAIKSLEFIINKAQLIETKLRAHQLMLEVKVGNATIKEYDKIAGEYQSLLDRFENDFETAYIQLDYADFMAFKQGEVDEAIDDLRALQKRIENRTSSYLKARIKMKLADILVLKERFNEALIYYTQVQTLVKNDELSQQARYNVAQTSYYKGDFEWALTQLDVLKSSTSQLIANDAMQLSLLIRDNSLEDSTQTALKKYAKADLLTYQNKQEDALVHLNKILADHKGERIEDEVLLKQGQIYAIRKEYNAAAENFEKIIEFFPEDILTDDALFNAAEIYELHLDNPVKAKQYYEQLIFNHADSIFFVEARKRYRRLRGDDIK</sequence>
<keyword evidence="3" id="KW-1185">Reference proteome</keyword>
<feature type="repeat" description="TPR" evidence="1">
    <location>
        <begin position="508"/>
        <end position="541"/>
    </location>
</feature>
<name>A0ABP3XWV2_9FLAO</name>
<dbReference type="SUPFAM" id="SSF48452">
    <property type="entry name" value="TPR-like"/>
    <property type="match status" value="3"/>
</dbReference>
<dbReference type="InterPro" id="IPR011990">
    <property type="entry name" value="TPR-like_helical_dom_sf"/>
</dbReference>
<evidence type="ECO:0000256" key="1">
    <source>
        <dbReference type="PROSITE-ProRule" id="PRU00339"/>
    </source>
</evidence>
<dbReference type="EMBL" id="BAAAFG010000015">
    <property type="protein sequence ID" value="GAA0872925.1"/>
    <property type="molecule type" value="Genomic_DNA"/>
</dbReference>
<dbReference type="SMART" id="SM00028">
    <property type="entry name" value="TPR"/>
    <property type="match status" value="5"/>
</dbReference>
<dbReference type="InterPro" id="IPR019734">
    <property type="entry name" value="TPR_rpt"/>
</dbReference>
<organism evidence="2 3">
    <name type="scientific">Gangjinia marincola</name>
    <dbReference type="NCBI Taxonomy" id="578463"/>
    <lineage>
        <taxon>Bacteria</taxon>
        <taxon>Pseudomonadati</taxon>
        <taxon>Bacteroidota</taxon>
        <taxon>Flavobacteriia</taxon>
        <taxon>Flavobacteriales</taxon>
        <taxon>Flavobacteriaceae</taxon>
        <taxon>Gangjinia</taxon>
    </lineage>
</organism>
<dbReference type="PROSITE" id="PS50005">
    <property type="entry name" value="TPR"/>
    <property type="match status" value="2"/>
</dbReference>
<protein>
    <submittedName>
        <fullName evidence="2">Tetratricopeptide repeat protein</fullName>
    </submittedName>
</protein>
<dbReference type="Pfam" id="PF13181">
    <property type="entry name" value="TPR_8"/>
    <property type="match status" value="1"/>
</dbReference>
<accession>A0ABP3XWV2</accession>
<dbReference type="Gene3D" id="1.25.40.10">
    <property type="entry name" value="Tetratricopeptide repeat domain"/>
    <property type="match status" value="3"/>
</dbReference>